<organism evidence="2 3">
    <name type="scientific">Hyphopichia burtonii NRRL Y-1933</name>
    <dbReference type="NCBI Taxonomy" id="984485"/>
    <lineage>
        <taxon>Eukaryota</taxon>
        <taxon>Fungi</taxon>
        <taxon>Dikarya</taxon>
        <taxon>Ascomycota</taxon>
        <taxon>Saccharomycotina</taxon>
        <taxon>Pichiomycetes</taxon>
        <taxon>Debaryomycetaceae</taxon>
        <taxon>Hyphopichia</taxon>
    </lineage>
</organism>
<dbReference type="EMBL" id="KV454538">
    <property type="protein sequence ID" value="ODV70539.1"/>
    <property type="molecule type" value="Genomic_DNA"/>
</dbReference>
<dbReference type="AlphaFoldDB" id="A0A1E4RTD7"/>
<proteinExistence type="predicted"/>
<evidence type="ECO:0000313" key="2">
    <source>
        <dbReference type="EMBL" id="ODV70539.1"/>
    </source>
</evidence>
<protein>
    <submittedName>
        <fullName evidence="2">Altered inheritance of mitochondria protein 36, mitochondrial</fullName>
    </submittedName>
</protein>
<keyword evidence="3" id="KW-1185">Reference proteome</keyword>
<keyword evidence="1" id="KW-1133">Transmembrane helix</keyword>
<keyword evidence="1" id="KW-0812">Transmembrane</keyword>
<dbReference type="RefSeq" id="XP_020079606.1">
    <property type="nucleotide sequence ID" value="XM_020223205.1"/>
</dbReference>
<reference evidence="3" key="1">
    <citation type="submission" date="2016-05" db="EMBL/GenBank/DDBJ databases">
        <title>Comparative genomics of biotechnologically important yeasts.</title>
        <authorList>
            <consortium name="DOE Joint Genome Institute"/>
            <person name="Riley R."/>
            <person name="Haridas S."/>
            <person name="Wolfe K.H."/>
            <person name="Lopes M.R."/>
            <person name="Hittinger C.T."/>
            <person name="Goker M."/>
            <person name="Salamov A."/>
            <person name="Wisecaver J."/>
            <person name="Long T.M."/>
            <person name="Aerts A.L."/>
            <person name="Barry K."/>
            <person name="Choi C."/>
            <person name="Clum A."/>
            <person name="Coughlan A.Y."/>
            <person name="Deshpande S."/>
            <person name="Douglass A.P."/>
            <person name="Hanson S.J."/>
            <person name="Klenk H.-P."/>
            <person name="Labutti K."/>
            <person name="Lapidus A."/>
            <person name="Lindquist E."/>
            <person name="Lipzen A."/>
            <person name="Meier-Kolthoff J.P."/>
            <person name="Ohm R.A."/>
            <person name="Otillar R.P."/>
            <person name="Pangilinan J."/>
            <person name="Peng Y."/>
            <person name="Rokas A."/>
            <person name="Rosa C.A."/>
            <person name="Scheuner C."/>
            <person name="Sibirny A.A."/>
            <person name="Slot J.C."/>
            <person name="Stielow J.B."/>
            <person name="Sun H."/>
            <person name="Kurtzman C.P."/>
            <person name="Blackwell M."/>
            <person name="Grigoriev I.V."/>
            <person name="Jeffries T.W."/>
        </authorList>
    </citation>
    <scope>NUCLEOTIDE SEQUENCE [LARGE SCALE GENOMIC DNA]</scope>
    <source>
        <strain evidence="3">NRRL Y-1933</strain>
    </source>
</reference>
<dbReference type="Gene3D" id="3.40.50.300">
    <property type="entry name" value="P-loop containing nucleotide triphosphate hydrolases"/>
    <property type="match status" value="1"/>
</dbReference>
<dbReference type="GeneID" id="30997754"/>
<dbReference type="STRING" id="984485.A0A1E4RTD7"/>
<name>A0A1E4RTD7_9ASCO</name>
<accession>A0A1E4RTD7</accession>
<gene>
    <name evidence="2" type="ORF">HYPBUDRAFT_237518</name>
</gene>
<evidence type="ECO:0000256" key="1">
    <source>
        <dbReference type="SAM" id="Phobius"/>
    </source>
</evidence>
<keyword evidence="1" id="KW-0472">Membrane</keyword>
<dbReference type="Proteomes" id="UP000095085">
    <property type="component" value="Unassembled WGS sequence"/>
</dbReference>
<evidence type="ECO:0000313" key="3">
    <source>
        <dbReference type="Proteomes" id="UP000095085"/>
    </source>
</evidence>
<dbReference type="OrthoDB" id="4081130at2759"/>
<feature type="transmembrane region" description="Helical" evidence="1">
    <location>
        <begin position="25"/>
        <end position="42"/>
    </location>
</feature>
<sequence length="256" mass="30229">MYRSLFNRTISCGRQWQKQDQGTRFRYFFYLFIFSSGLLVAATRKVDNKKPQTSFTEKEYKEYEEATGLKRRSKLIHGELLEKYNFYVVPFVHQDESIDKIVSKLPKDKEVKVIDPKQLVEQEIDDPTAKYSILLQDLRALNKPLVKGLITALIKQEINLYMNTRKGTFDTNFVIKNYPQNADEAIRFENTISDITKCLVLRYDINNELSKSKTENEQRLIKNVIGYFDVVNKNRYIDLNHDEMDDKLQEIVLEDL</sequence>
<dbReference type="InterPro" id="IPR027417">
    <property type="entry name" value="P-loop_NTPase"/>
</dbReference>